<dbReference type="Gene3D" id="3.90.640.10">
    <property type="entry name" value="Actin, Chain A, domain 4"/>
    <property type="match status" value="1"/>
</dbReference>
<comment type="similarity">
    <text evidence="4">Belongs to the actin family. ARP2 subfamily.</text>
</comment>
<evidence type="ECO:0000256" key="15">
    <source>
        <dbReference type="ARBA" id="ARBA00023180"/>
    </source>
</evidence>
<evidence type="ECO:0000256" key="9">
    <source>
        <dbReference type="ARBA" id="ARBA00022741"/>
    </source>
</evidence>
<dbReference type="SMART" id="SM00268">
    <property type="entry name" value="ACTIN"/>
    <property type="match status" value="1"/>
</dbReference>
<evidence type="ECO:0000256" key="8">
    <source>
        <dbReference type="ARBA" id="ARBA00022692"/>
    </source>
</evidence>
<keyword evidence="6" id="KW-1003">Cell membrane</keyword>
<evidence type="ECO:0000256" key="13">
    <source>
        <dbReference type="ARBA" id="ARBA00023157"/>
    </source>
</evidence>
<keyword evidence="17" id="KW-0206">Cytoskeleton</keyword>
<keyword evidence="7" id="KW-0963">Cytoplasm</keyword>
<evidence type="ECO:0000256" key="5">
    <source>
        <dbReference type="ARBA" id="ARBA00010532"/>
    </source>
</evidence>
<evidence type="ECO:0000256" key="1">
    <source>
        <dbReference type="ARBA" id="ARBA00003520"/>
    </source>
</evidence>
<evidence type="ECO:0000256" key="4">
    <source>
        <dbReference type="ARBA" id="ARBA00010121"/>
    </source>
</evidence>
<feature type="transmembrane region" description="Helical" evidence="18">
    <location>
        <begin position="854"/>
        <end position="873"/>
    </location>
</feature>
<evidence type="ECO:0000256" key="10">
    <source>
        <dbReference type="ARBA" id="ARBA00022840"/>
    </source>
</evidence>
<dbReference type="GO" id="GO:0005524">
    <property type="term" value="F:ATP binding"/>
    <property type="evidence" value="ECO:0007669"/>
    <property type="project" value="UniProtKB-KW"/>
</dbReference>
<reference evidence="19" key="1">
    <citation type="submission" date="2021-02" db="EMBL/GenBank/DDBJ databases">
        <authorList>
            <person name="Nowell W R."/>
        </authorList>
    </citation>
    <scope>NUCLEOTIDE SEQUENCE</scope>
</reference>
<keyword evidence="10" id="KW-0067">ATP-binding</keyword>
<evidence type="ECO:0000256" key="14">
    <source>
        <dbReference type="ARBA" id="ARBA00023170"/>
    </source>
</evidence>
<keyword evidence="15" id="KW-0325">Glycoprotein</keyword>
<evidence type="ECO:0000256" key="6">
    <source>
        <dbReference type="ARBA" id="ARBA00022475"/>
    </source>
</evidence>
<dbReference type="PRINTS" id="PR01610">
    <property type="entry name" value="CD36ANTIGEN"/>
</dbReference>
<keyword evidence="8 18" id="KW-0812">Transmembrane</keyword>
<dbReference type="OrthoDB" id="10251209at2759"/>
<sequence length="955" mass="108399">MDSEGRQVVVCDNGTGYIKCGYCTSNFPDYHFPCMVGRPLIRSRAKVNNIEVQDIMVGDEAQAVRQTLEINYPVENGIVNNWEDMNHIYSYLFGPKKMNIDPRNAKILLTEAPLNPVKNRAKMLEVMLERFQFHECTLAYQAILTLYAQGILTGVVVDIGDGVTHICPVIDGFCLQNSIARLNIAGRDITRYLIRLLLLRGYVFNQSADFDTVQQIKEKLCYVAHDVEEERKLAVDTTVLVESYTLPDGRTIKLSGERFEAPEVLFRPSLLGLDVSGVAEQVFKVINSAPMDDRRKLYQQIVLSGGTTMYPGFGTRLERELEKLYEERILKGKSEKPAKSIIRIEAPPRRKNMVFLGGAVYANLVKDIPSQWVSRRDYEEEGYTMYKRLRCASVILIILGIGFTIGSILLLALGSSLIDNSVKKQSELKQGTFLYDAWRDSPVPLYISIYVFDLTDTDFLNGSSKPHIRQRGPFVYKEERKKTNIRTYINETISYQETRTYTFERERSAEPENTNITTMNIVYMTLVNYLQMENVPAIVRRMVGELLSVQEKPIMQHSVKEFLWGYQDPLLHTLKKEFPEIVTTDQVSAFYASVEQAGSNIFLINNGVGSDSNHRERLNDVGKIERFNFETHLPYWSNDYANMINGTDSTIWHPNARRDERVYSYISDICRSIYLEYNGTYTNPFNIETYRYTLPYTVYSNSTDNEGFCLNHAKANKTHELECLPSGLFSLKSCIHLSGGTSALPLPIIASSPHFLEADTAVQKSVDGLSPDGIKHRSFVEIEPRTGIVMNGSRRLQININVVNDSSIDAIAHVKPVVYPMLWVDEHSEIDKANADKFHNKVTTPITIMNVTKYVMLGVGITLMVIAVVLLVYERHKKNMSGDAFPPQNEQRYFADNYSTIIINECLGHICSTSCCLGHCLYGSNHQRGITSLSIVTDKVFAEVHDNSLYSIDND</sequence>
<dbReference type="PANTHER" id="PTHR11923">
    <property type="entry name" value="SCAVENGER RECEPTOR CLASS B TYPE-1 SR-B1"/>
    <property type="match status" value="1"/>
</dbReference>
<evidence type="ECO:0000256" key="11">
    <source>
        <dbReference type="ARBA" id="ARBA00022989"/>
    </source>
</evidence>
<dbReference type="PROSITE" id="PS01132">
    <property type="entry name" value="ACTINS_ACT_LIKE"/>
    <property type="match status" value="1"/>
</dbReference>
<dbReference type="GO" id="GO:0005856">
    <property type="term" value="C:cytoskeleton"/>
    <property type="evidence" value="ECO:0007669"/>
    <property type="project" value="UniProtKB-SubCell"/>
</dbReference>
<dbReference type="GO" id="GO:0005737">
    <property type="term" value="C:cytoplasm"/>
    <property type="evidence" value="ECO:0007669"/>
    <property type="project" value="TreeGrafter"/>
</dbReference>
<dbReference type="AlphaFoldDB" id="A0A813RLS7"/>
<dbReference type="InterPro" id="IPR004001">
    <property type="entry name" value="Actin_CS"/>
</dbReference>
<feature type="transmembrane region" description="Helical" evidence="18">
    <location>
        <begin position="394"/>
        <end position="418"/>
    </location>
</feature>
<keyword evidence="14" id="KW-0675">Receptor</keyword>
<dbReference type="Proteomes" id="UP000663852">
    <property type="component" value="Unassembled WGS sequence"/>
</dbReference>
<proteinExistence type="inferred from homology"/>
<dbReference type="GO" id="GO:0003779">
    <property type="term" value="F:actin binding"/>
    <property type="evidence" value="ECO:0007669"/>
    <property type="project" value="UniProtKB-KW"/>
</dbReference>
<dbReference type="PRINTS" id="PR01609">
    <property type="entry name" value="CD36FAMILY"/>
</dbReference>
<dbReference type="GO" id="GO:0005044">
    <property type="term" value="F:scavenger receptor activity"/>
    <property type="evidence" value="ECO:0007669"/>
    <property type="project" value="TreeGrafter"/>
</dbReference>
<evidence type="ECO:0008006" key="21">
    <source>
        <dbReference type="Google" id="ProtNLM"/>
    </source>
</evidence>
<dbReference type="SUPFAM" id="SSF53067">
    <property type="entry name" value="Actin-like ATPase domain"/>
    <property type="match status" value="2"/>
</dbReference>
<dbReference type="Pfam" id="PF01130">
    <property type="entry name" value="CD36"/>
    <property type="match status" value="1"/>
</dbReference>
<evidence type="ECO:0000256" key="7">
    <source>
        <dbReference type="ARBA" id="ARBA00022490"/>
    </source>
</evidence>
<dbReference type="Gene3D" id="3.30.420.40">
    <property type="match status" value="2"/>
</dbReference>
<evidence type="ECO:0000256" key="16">
    <source>
        <dbReference type="ARBA" id="ARBA00023203"/>
    </source>
</evidence>
<organism evidence="19 20">
    <name type="scientific">Adineta ricciae</name>
    <name type="common">Rotifer</name>
    <dbReference type="NCBI Taxonomy" id="249248"/>
    <lineage>
        <taxon>Eukaryota</taxon>
        <taxon>Metazoa</taxon>
        <taxon>Spiralia</taxon>
        <taxon>Gnathifera</taxon>
        <taxon>Rotifera</taxon>
        <taxon>Eurotatoria</taxon>
        <taxon>Bdelloidea</taxon>
        <taxon>Adinetida</taxon>
        <taxon>Adinetidae</taxon>
        <taxon>Adineta</taxon>
    </lineage>
</organism>
<dbReference type="EMBL" id="CAJNOJ010000010">
    <property type="protein sequence ID" value="CAF0782688.1"/>
    <property type="molecule type" value="Genomic_DNA"/>
</dbReference>
<evidence type="ECO:0000256" key="12">
    <source>
        <dbReference type="ARBA" id="ARBA00023136"/>
    </source>
</evidence>
<dbReference type="FunFam" id="3.90.640.10:FF:000005">
    <property type="entry name" value="Actin-related protein 2"/>
    <property type="match status" value="1"/>
</dbReference>
<name>A0A813RLS7_ADIRI</name>
<dbReference type="Pfam" id="PF00022">
    <property type="entry name" value="Actin"/>
    <property type="match status" value="1"/>
</dbReference>
<comment type="subcellular location">
    <subcellularLocation>
        <location evidence="3">Cell membrane</location>
        <topology evidence="3">Multi-pass membrane protein</topology>
    </subcellularLocation>
    <subcellularLocation>
        <location evidence="2">Cytoplasm</location>
        <location evidence="2">Cytoskeleton</location>
    </subcellularLocation>
</comment>
<comment type="function">
    <text evidence="1">Actins are highly conserved proteins that are involved in various types of cell motility and are ubiquitously expressed in all eukaryotic cells.</text>
</comment>
<evidence type="ECO:0000256" key="2">
    <source>
        <dbReference type="ARBA" id="ARBA00004245"/>
    </source>
</evidence>
<dbReference type="InterPro" id="IPR020902">
    <property type="entry name" value="Actin/actin-like_CS"/>
</dbReference>
<dbReference type="InterPro" id="IPR002159">
    <property type="entry name" value="CD36_fam"/>
</dbReference>
<dbReference type="FunFam" id="3.30.420.40:FF:000050">
    <property type="entry name" value="Actin, alpha skeletal muscle"/>
    <property type="match status" value="1"/>
</dbReference>
<evidence type="ECO:0000313" key="20">
    <source>
        <dbReference type="Proteomes" id="UP000663852"/>
    </source>
</evidence>
<protein>
    <recommendedName>
        <fullName evidence="21">Actin-related protein 2</fullName>
    </recommendedName>
</protein>
<keyword evidence="16" id="KW-0009">Actin-binding</keyword>
<keyword evidence="13" id="KW-1015">Disulfide bond</keyword>
<comment type="caution">
    <text evidence="19">The sequence shown here is derived from an EMBL/GenBank/DDBJ whole genome shotgun (WGS) entry which is preliminary data.</text>
</comment>
<evidence type="ECO:0000313" key="19">
    <source>
        <dbReference type="EMBL" id="CAF0782688.1"/>
    </source>
</evidence>
<dbReference type="PROSITE" id="PS00432">
    <property type="entry name" value="ACTINS_2"/>
    <property type="match status" value="1"/>
</dbReference>
<dbReference type="CDD" id="cd10220">
    <property type="entry name" value="ASKHA_NBD_Arp2"/>
    <property type="match status" value="1"/>
</dbReference>
<dbReference type="InterPro" id="IPR043129">
    <property type="entry name" value="ATPase_NBD"/>
</dbReference>
<accession>A0A813RLS7</accession>
<gene>
    <name evidence="19" type="ORF">EDS130_LOCUS3919</name>
</gene>
<evidence type="ECO:0000256" key="17">
    <source>
        <dbReference type="ARBA" id="ARBA00023212"/>
    </source>
</evidence>
<comment type="similarity">
    <text evidence="5">Belongs to the CD36 family.</text>
</comment>
<keyword evidence="9" id="KW-0547">Nucleotide-binding</keyword>
<dbReference type="InterPro" id="IPR004000">
    <property type="entry name" value="Actin"/>
</dbReference>
<dbReference type="PANTHER" id="PTHR11923:SF51">
    <property type="entry name" value="LYSOSOME MEMBRANE PROTEIN 2"/>
    <property type="match status" value="1"/>
</dbReference>
<evidence type="ECO:0000256" key="3">
    <source>
        <dbReference type="ARBA" id="ARBA00004651"/>
    </source>
</evidence>
<keyword evidence="11 18" id="KW-1133">Transmembrane helix</keyword>
<keyword evidence="12 18" id="KW-0472">Membrane</keyword>
<evidence type="ECO:0000256" key="18">
    <source>
        <dbReference type="SAM" id="Phobius"/>
    </source>
</evidence>
<dbReference type="GO" id="GO:0005886">
    <property type="term" value="C:plasma membrane"/>
    <property type="evidence" value="ECO:0007669"/>
    <property type="project" value="UniProtKB-SubCell"/>
</dbReference>
<dbReference type="InterPro" id="IPR005428">
    <property type="entry name" value="CD36/SCARB1/SNMP1"/>
</dbReference>